<keyword evidence="1" id="KW-0472">Membrane</keyword>
<feature type="transmembrane region" description="Helical" evidence="1">
    <location>
        <begin position="107"/>
        <end position="130"/>
    </location>
</feature>
<keyword evidence="3" id="KW-1185">Reference proteome</keyword>
<accession>A0ABR4FGQ5</accession>
<gene>
    <name evidence="2" type="ORF">BJX66DRAFT_331184</name>
</gene>
<feature type="transmembrane region" description="Helical" evidence="1">
    <location>
        <begin position="53"/>
        <end position="78"/>
    </location>
</feature>
<dbReference type="Proteomes" id="UP001610563">
    <property type="component" value="Unassembled WGS sequence"/>
</dbReference>
<keyword evidence="1" id="KW-0812">Transmembrane</keyword>
<feature type="transmembrane region" description="Helical" evidence="1">
    <location>
        <begin position="202"/>
        <end position="219"/>
    </location>
</feature>
<sequence length="302" mass="34054">MSASGFRWSWGSIAQSSYLFTRIWEALPRSGGYLNMKCDPRKSVKWIHGLRGIASILVVLTHLSLTAFTFLTGCVGALKPMRLFRDGNRLGAFTAVSKSAFRRPPRFIMLATVALVISWIMAQCRTFVTANRSGCWTLLPLLMTSILVHLLTCATMFVESRWRMVVYLFMFLYFHQHAAKNTMQGVYGMFVSDLSYEWPRRVAAVFLAASGLFIAGYPGDYAEWAGCVNGFLSNHPLRWLGAQSFAVYLAHGTLLPIFLCWMLYGITGQPEGKDEPYIDPCCAQMTQKLEDRMFIQAEKPST</sequence>
<reference evidence="2 3" key="1">
    <citation type="submission" date="2024-07" db="EMBL/GenBank/DDBJ databases">
        <title>Section-level genome sequencing and comparative genomics of Aspergillus sections Usti and Cavernicolus.</title>
        <authorList>
            <consortium name="Lawrence Berkeley National Laboratory"/>
            <person name="Nybo J.L."/>
            <person name="Vesth T.C."/>
            <person name="Theobald S."/>
            <person name="Frisvad J.C."/>
            <person name="Larsen T.O."/>
            <person name="Kjaerboelling I."/>
            <person name="Rothschild-Mancinelli K."/>
            <person name="Lyhne E.K."/>
            <person name="Kogle M.E."/>
            <person name="Barry K."/>
            <person name="Clum A."/>
            <person name="Na H."/>
            <person name="Ledsgaard L."/>
            <person name="Lin J."/>
            <person name="Lipzen A."/>
            <person name="Kuo A."/>
            <person name="Riley R."/>
            <person name="Mondo S."/>
            <person name="Labutti K."/>
            <person name="Haridas S."/>
            <person name="Pangalinan J."/>
            <person name="Salamov A.A."/>
            <person name="Simmons B.A."/>
            <person name="Magnuson J.K."/>
            <person name="Chen J."/>
            <person name="Drula E."/>
            <person name="Henrissat B."/>
            <person name="Wiebenga A."/>
            <person name="Lubbers R.J."/>
            <person name="Gomes A.C."/>
            <person name="Makela M.R."/>
            <person name="Stajich J."/>
            <person name="Grigoriev I.V."/>
            <person name="Mortensen U.H."/>
            <person name="De Vries R.P."/>
            <person name="Baker S.E."/>
            <person name="Andersen M.R."/>
        </authorList>
    </citation>
    <scope>NUCLEOTIDE SEQUENCE [LARGE SCALE GENOMIC DNA]</scope>
    <source>
        <strain evidence="2 3">CBS 209.92</strain>
    </source>
</reference>
<evidence type="ECO:0000313" key="3">
    <source>
        <dbReference type="Proteomes" id="UP001610563"/>
    </source>
</evidence>
<proteinExistence type="predicted"/>
<comment type="caution">
    <text evidence="2">The sequence shown here is derived from an EMBL/GenBank/DDBJ whole genome shotgun (WGS) entry which is preliminary data.</text>
</comment>
<dbReference type="EMBL" id="JBFTWV010000444">
    <property type="protein sequence ID" value="KAL2782419.1"/>
    <property type="molecule type" value="Genomic_DNA"/>
</dbReference>
<evidence type="ECO:0000256" key="1">
    <source>
        <dbReference type="SAM" id="Phobius"/>
    </source>
</evidence>
<organism evidence="2 3">
    <name type="scientific">Aspergillus keveii</name>
    <dbReference type="NCBI Taxonomy" id="714993"/>
    <lineage>
        <taxon>Eukaryota</taxon>
        <taxon>Fungi</taxon>
        <taxon>Dikarya</taxon>
        <taxon>Ascomycota</taxon>
        <taxon>Pezizomycotina</taxon>
        <taxon>Eurotiomycetes</taxon>
        <taxon>Eurotiomycetidae</taxon>
        <taxon>Eurotiales</taxon>
        <taxon>Aspergillaceae</taxon>
        <taxon>Aspergillus</taxon>
        <taxon>Aspergillus subgen. Nidulantes</taxon>
    </lineage>
</organism>
<feature type="transmembrane region" description="Helical" evidence="1">
    <location>
        <begin position="136"/>
        <end position="158"/>
    </location>
</feature>
<feature type="transmembrane region" description="Helical" evidence="1">
    <location>
        <begin position="239"/>
        <end position="264"/>
    </location>
</feature>
<evidence type="ECO:0000313" key="2">
    <source>
        <dbReference type="EMBL" id="KAL2782419.1"/>
    </source>
</evidence>
<name>A0ABR4FGQ5_9EURO</name>
<evidence type="ECO:0008006" key="4">
    <source>
        <dbReference type="Google" id="ProtNLM"/>
    </source>
</evidence>
<keyword evidence="1" id="KW-1133">Transmembrane helix</keyword>
<protein>
    <recommendedName>
        <fullName evidence="4">Acyltransferase 3 domain-containing protein</fullName>
    </recommendedName>
</protein>